<gene>
    <name evidence="1" type="ORF">DSO57_1016726</name>
</gene>
<reference evidence="1" key="1">
    <citation type="submission" date="2022-04" db="EMBL/GenBank/DDBJ databases">
        <title>Genome of the entomopathogenic fungus Entomophthora muscae.</title>
        <authorList>
            <person name="Elya C."/>
            <person name="Lovett B.R."/>
            <person name="Lee E."/>
            <person name="Macias A.M."/>
            <person name="Hajek A.E."/>
            <person name="De Bivort B.L."/>
            <person name="Kasson M.T."/>
            <person name="De Fine Licht H.H."/>
            <person name="Stajich J.E."/>
        </authorList>
    </citation>
    <scope>NUCLEOTIDE SEQUENCE</scope>
    <source>
        <strain evidence="1">Berkeley</strain>
    </source>
</reference>
<sequence length="121" mass="13032">MASRLRCAALKRVTSASSVSLRSCQRAWLVNSKFSFGNITSNTVRHFQNSTHRLASEAEEEDPTKAERFAEEADVVIVGGGPSGLSAAIHLKQLAEKAGREIRVILVEKAGEMGPFESASS</sequence>
<organism evidence="1 2">
    <name type="scientific">Entomophthora muscae</name>
    <dbReference type="NCBI Taxonomy" id="34485"/>
    <lineage>
        <taxon>Eukaryota</taxon>
        <taxon>Fungi</taxon>
        <taxon>Fungi incertae sedis</taxon>
        <taxon>Zoopagomycota</taxon>
        <taxon>Entomophthoromycotina</taxon>
        <taxon>Entomophthoromycetes</taxon>
        <taxon>Entomophthorales</taxon>
        <taxon>Entomophthoraceae</taxon>
        <taxon>Entomophthora</taxon>
    </lineage>
</organism>
<proteinExistence type="predicted"/>
<evidence type="ECO:0000313" key="1">
    <source>
        <dbReference type="EMBL" id="KAJ9054245.1"/>
    </source>
</evidence>
<name>A0ACC2RW05_9FUNG</name>
<dbReference type="Proteomes" id="UP001165960">
    <property type="component" value="Unassembled WGS sequence"/>
</dbReference>
<keyword evidence="2" id="KW-1185">Reference proteome</keyword>
<evidence type="ECO:0000313" key="2">
    <source>
        <dbReference type="Proteomes" id="UP001165960"/>
    </source>
</evidence>
<comment type="caution">
    <text evidence="1">The sequence shown here is derived from an EMBL/GenBank/DDBJ whole genome shotgun (WGS) entry which is preliminary data.</text>
</comment>
<accession>A0ACC2RW05</accession>
<protein>
    <submittedName>
        <fullName evidence="1">Uncharacterized protein</fullName>
    </submittedName>
</protein>
<dbReference type="EMBL" id="QTSX02006458">
    <property type="protein sequence ID" value="KAJ9054245.1"/>
    <property type="molecule type" value="Genomic_DNA"/>
</dbReference>